<name>A0A3M7SZP6_BRAPC</name>
<dbReference type="Proteomes" id="UP000276133">
    <property type="component" value="Unassembled WGS sequence"/>
</dbReference>
<gene>
    <name evidence="1" type="ORF">BpHYR1_035057</name>
</gene>
<reference evidence="1 2" key="1">
    <citation type="journal article" date="2018" name="Sci. Rep.">
        <title>Genomic signatures of local adaptation to the degree of environmental predictability in rotifers.</title>
        <authorList>
            <person name="Franch-Gras L."/>
            <person name="Hahn C."/>
            <person name="Garcia-Roger E.M."/>
            <person name="Carmona M.J."/>
            <person name="Serra M."/>
            <person name="Gomez A."/>
        </authorList>
    </citation>
    <scope>NUCLEOTIDE SEQUENCE [LARGE SCALE GENOMIC DNA]</scope>
    <source>
        <strain evidence="1">HYR1</strain>
    </source>
</reference>
<accession>A0A3M7SZP6</accession>
<proteinExistence type="predicted"/>
<evidence type="ECO:0000313" key="2">
    <source>
        <dbReference type="Proteomes" id="UP000276133"/>
    </source>
</evidence>
<dbReference type="AlphaFoldDB" id="A0A3M7SZP6"/>
<evidence type="ECO:0000313" key="1">
    <source>
        <dbReference type="EMBL" id="RNA41058.1"/>
    </source>
</evidence>
<keyword evidence="2" id="KW-1185">Reference proteome</keyword>
<dbReference type="OrthoDB" id="6077919at2759"/>
<dbReference type="EMBL" id="REGN01000561">
    <property type="protein sequence ID" value="RNA41058.1"/>
    <property type="molecule type" value="Genomic_DNA"/>
</dbReference>
<organism evidence="1 2">
    <name type="scientific">Brachionus plicatilis</name>
    <name type="common">Marine rotifer</name>
    <name type="synonym">Brachionus muelleri</name>
    <dbReference type="NCBI Taxonomy" id="10195"/>
    <lineage>
        <taxon>Eukaryota</taxon>
        <taxon>Metazoa</taxon>
        <taxon>Spiralia</taxon>
        <taxon>Gnathifera</taxon>
        <taxon>Rotifera</taxon>
        <taxon>Eurotatoria</taxon>
        <taxon>Monogononta</taxon>
        <taxon>Pseudotrocha</taxon>
        <taxon>Ploima</taxon>
        <taxon>Brachionidae</taxon>
        <taxon>Brachionus</taxon>
    </lineage>
</organism>
<sequence length="122" mass="14293">MHKVTVATNDNELAVKRALSKHTNPMECDICSNFFKNFSGACIKIKNVDQKIFFNKNLENFAHIMCDSNLCDLKKNIRFLRQEHLILENSPKKEHFRNPCPCLIEEESYRTALCHYIDVEIM</sequence>
<comment type="caution">
    <text evidence="1">The sequence shown here is derived from an EMBL/GenBank/DDBJ whole genome shotgun (WGS) entry which is preliminary data.</text>
</comment>
<protein>
    <submittedName>
        <fullName evidence="1">Uncharacterized protein</fullName>
    </submittedName>
</protein>